<dbReference type="Gene3D" id="1.10.555.10">
    <property type="entry name" value="Rho GTPase activation protein"/>
    <property type="match status" value="1"/>
</dbReference>
<dbReference type="PROSITE" id="PS50238">
    <property type="entry name" value="RHOGAP"/>
    <property type="match status" value="1"/>
</dbReference>
<gene>
    <name evidence="3" type="ORF">WALSEDRAFT_59723</name>
</gene>
<feature type="domain" description="Rho-GAP" evidence="2">
    <location>
        <begin position="370"/>
        <end position="570"/>
    </location>
</feature>
<dbReference type="AlphaFoldDB" id="I4YGA8"/>
<reference evidence="3 4" key="1">
    <citation type="journal article" date="2012" name="Fungal Genet. Biol.">
        <title>The genome of the xerotolerant mold Wallemia sebi reveals adaptations to osmotic stress and suggests cryptic sexual reproduction.</title>
        <authorList>
            <person name="Padamsee M."/>
            <person name="Kumar T.K.A."/>
            <person name="Riley R."/>
            <person name="Binder M."/>
            <person name="Boyd A."/>
            <person name="Calvo A.M."/>
            <person name="Furukawa K."/>
            <person name="Hesse C."/>
            <person name="Hohmann S."/>
            <person name="James T.Y."/>
            <person name="LaButti K."/>
            <person name="Lapidus A."/>
            <person name="Lindquist E."/>
            <person name="Lucas S."/>
            <person name="Miller K."/>
            <person name="Shantappa S."/>
            <person name="Grigoriev I.V."/>
            <person name="Hibbett D.S."/>
            <person name="McLaughlin D.J."/>
            <person name="Spatafora J.W."/>
            <person name="Aime M.C."/>
        </authorList>
    </citation>
    <scope>NUCLEOTIDE SEQUENCE [LARGE SCALE GENOMIC DNA]</scope>
    <source>
        <strain evidence="4">ATCC MYA-4683 / CBS 633.66</strain>
    </source>
</reference>
<dbReference type="InterPro" id="IPR008936">
    <property type="entry name" value="Rho_GTPase_activation_prot"/>
</dbReference>
<feature type="compositionally biased region" description="Polar residues" evidence="1">
    <location>
        <begin position="784"/>
        <end position="810"/>
    </location>
</feature>
<dbReference type="HOGENOM" id="CLU_337767_0_0_1"/>
<dbReference type="GO" id="GO:0007264">
    <property type="term" value="P:small GTPase-mediated signal transduction"/>
    <property type="evidence" value="ECO:0007669"/>
    <property type="project" value="TreeGrafter"/>
</dbReference>
<dbReference type="GO" id="GO:0005886">
    <property type="term" value="C:plasma membrane"/>
    <property type="evidence" value="ECO:0007669"/>
    <property type="project" value="TreeGrafter"/>
</dbReference>
<dbReference type="KEGG" id="wse:WALSEDRAFT_59723"/>
<dbReference type="InParanoid" id="I4YGA8"/>
<protein>
    <recommendedName>
        <fullName evidence="2">Rho-GAP domain-containing protein</fullName>
    </recommendedName>
</protein>
<dbReference type="GeneID" id="18473517"/>
<dbReference type="SUPFAM" id="SSF103657">
    <property type="entry name" value="BAR/IMD domain-like"/>
    <property type="match status" value="1"/>
</dbReference>
<name>I4YGA8_WALMC</name>
<sequence length="824" mass="93357">MMSRMIQLPSSFNNSLWTDDLQLNRLFELLYRNIQENVQLSQYLELQLKAETDAIKSLKTRRKLESANDFTLAVSFSTLSNSNELDIKLRYADELKDLVQLLNRDTASIRSKLKSKESLVDSYLLPLQKLNDSTAQLHSAYKTQLIQFNDSGNELRDCIEQLPSMVIKVPLLGERHDCYLGRDIFNWFRLKLKLSDQQATELCANLPIRNVNTLKNAFESAFDVDSYYQFTTQHQQLKSELDDTLSTYMQSRTQLHRQKMYVEEVIEDTLKSLQAIETTRLSLIRHILMKYNQMQSNYVNSLQESVKSSALAVQTFNPMTDLQAFIDQYKTGPFRPSIYESPLPTTLKDSNFTLFGSDLTHLIPCPDIVAPLQRSSPLVLKLMLKSLERKYEQLKEPEHIRKVFILDIPLATCHNVSLALHNVPNVKDISALETVLDGVQAPVLAACVKLFALELSPPLGGLNTWEDARAIYPKYNEEGHEISFQDIQKVFDRVPLVNLVTLNEIILHLHDVLTSTSAGSQEEDSIYLQKVSLILVRCLFRPRVETDLTIQDRHMTNLLIDLIKHPMDILTPVIERKGAELTPTKTPQRKRTKPIDERVLRSTFNSSVSSTGSNRHLTPDELLDQLEFGSTGVRSRSTSIMQDSIQASPTHVEAPLEDLKISAEDIEQPNTLENKENGDNDILEIIEGHRDSQASYAYNEVAEEVHKDASSIPPTNEENTAENAPIVDTDTVNEHTKEPKSPELQTSYQLAAKEEDDEDAPPAFVTAAIEADKPVDDEEENGGSKRSSFVGQVSRDNSFKTSSNRSSLNRGTRVKKNNLKIANP</sequence>
<dbReference type="OMA" id="VHEHANQ"/>
<evidence type="ECO:0000259" key="2">
    <source>
        <dbReference type="PROSITE" id="PS50238"/>
    </source>
</evidence>
<dbReference type="InterPro" id="IPR000198">
    <property type="entry name" value="RhoGAP_dom"/>
</dbReference>
<dbReference type="GO" id="GO:0000935">
    <property type="term" value="C:division septum"/>
    <property type="evidence" value="ECO:0007669"/>
    <property type="project" value="TreeGrafter"/>
</dbReference>
<feature type="compositionally biased region" description="Polar residues" evidence="1">
    <location>
        <begin position="712"/>
        <end position="722"/>
    </location>
</feature>
<dbReference type="RefSeq" id="XP_006957039.1">
    <property type="nucleotide sequence ID" value="XM_006956977.1"/>
</dbReference>
<feature type="region of interest" description="Disordered" evidence="1">
    <location>
        <begin position="704"/>
        <end position="824"/>
    </location>
</feature>
<accession>I4YGA8</accession>
<evidence type="ECO:0000313" key="3">
    <source>
        <dbReference type="EMBL" id="EIM23000.1"/>
    </source>
</evidence>
<dbReference type="eggNOG" id="ENOG502QQWB">
    <property type="taxonomic scope" value="Eukaryota"/>
</dbReference>
<feature type="compositionally biased region" description="Basic and acidic residues" evidence="1">
    <location>
        <begin position="732"/>
        <end position="741"/>
    </location>
</feature>
<evidence type="ECO:0000256" key="1">
    <source>
        <dbReference type="SAM" id="MobiDB-lite"/>
    </source>
</evidence>
<dbReference type="FunCoup" id="I4YGA8">
    <property type="interactions" value="18"/>
</dbReference>
<keyword evidence="4" id="KW-1185">Reference proteome</keyword>
<evidence type="ECO:0000313" key="4">
    <source>
        <dbReference type="Proteomes" id="UP000005242"/>
    </source>
</evidence>
<dbReference type="SUPFAM" id="SSF48350">
    <property type="entry name" value="GTPase activation domain, GAP"/>
    <property type="match status" value="1"/>
</dbReference>
<dbReference type="InterPro" id="IPR027267">
    <property type="entry name" value="AH/BAR_dom_sf"/>
</dbReference>
<dbReference type="EMBL" id="JH668226">
    <property type="protein sequence ID" value="EIM23000.1"/>
    <property type="molecule type" value="Genomic_DNA"/>
</dbReference>
<dbReference type="STRING" id="671144.I4YGA8"/>
<dbReference type="Proteomes" id="UP000005242">
    <property type="component" value="Unassembled WGS sequence"/>
</dbReference>
<dbReference type="PANTHER" id="PTHR23065">
    <property type="entry name" value="PROLINE-SERINE-THREONINE PHOSPHATASE INTERACTING PROTEIN 1"/>
    <property type="match status" value="1"/>
</dbReference>
<dbReference type="Gene3D" id="1.20.1270.60">
    <property type="entry name" value="Arfaptin homology (AH) domain/BAR domain"/>
    <property type="match status" value="1"/>
</dbReference>
<dbReference type="GO" id="GO:0005096">
    <property type="term" value="F:GTPase activator activity"/>
    <property type="evidence" value="ECO:0007669"/>
    <property type="project" value="TreeGrafter"/>
</dbReference>
<dbReference type="OrthoDB" id="2155291at2759"/>
<dbReference type="PANTHER" id="PTHR23065:SF17">
    <property type="entry name" value="RHO-GTPASE-ACTIVATING PROTEIN RGD2"/>
    <property type="match status" value="1"/>
</dbReference>
<dbReference type="GO" id="GO:0005737">
    <property type="term" value="C:cytoplasm"/>
    <property type="evidence" value="ECO:0007669"/>
    <property type="project" value="TreeGrafter"/>
</dbReference>
<organism evidence="3 4">
    <name type="scientific">Wallemia mellicola (strain ATCC MYA-4683 / CBS 633.66)</name>
    <name type="common">Wallemia sebi (CBS 633.66)</name>
    <dbReference type="NCBI Taxonomy" id="671144"/>
    <lineage>
        <taxon>Eukaryota</taxon>
        <taxon>Fungi</taxon>
        <taxon>Dikarya</taxon>
        <taxon>Basidiomycota</taxon>
        <taxon>Wallemiomycotina</taxon>
        <taxon>Wallemiomycetes</taxon>
        <taxon>Wallemiales</taxon>
        <taxon>Wallemiaceae</taxon>
        <taxon>Wallemia</taxon>
    </lineage>
</organism>
<proteinExistence type="predicted"/>
<dbReference type="GO" id="GO:0007010">
    <property type="term" value="P:cytoskeleton organization"/>
    <property type="evidence" value="ECO:0007669"/>
    <property type="project" value="TreeGrafter"/>
</dbReference>